<comment type="similarity">
    <text evidence="6">Belongs to the class I-like SAM-binding methyltransferase superfamily. C5-methyltransferase family.</text>
</comment>
<evidence type="ECO:0000313" key="9">
    <source>
        <dbReference type="Proteomes" id="UP000285655"/>
    </source>
</evidence>
<dbReference type="EC" id="2.1.1.37" evidence="1"/>
<keyword evidence="5" id="KW-0680">Restriction system</keyword>
<organism evidence="8 9">
    <name type="scientific">candidate division WS5 bacterium</name>
    <dbReference type="NCBI Taxonomy" id="2093353"/>
    <lineage>
        <taxon>Bacteria</taxon>
        <taxon>candidate division WS5</taxon>
    </lineage>
</organism>
<dbReference type="InterPro" id="IPR029063">
    <property type="entry name" value="SAM-dependent_MTases_sf"/>
</dbReference>
<dbReference type="GO" id="GO:0008170">
    <property type="term" value="F:N-methyltransferase activity"/>
    <property type="evidence" value="ECO:0007669"/>
    <property type="project" value="InterPro"/>
</dbReference>
<dbReference type="PROSITE" id="PS00095">
    <property type="entry name" value="C5_MTASE_2"/>
    <property type="match status" value="1"/>
</dbReference>
<proteinExistence type="inferred from homology"/>
<evidence type="ECO:0000256" key="2">
    <source>
        <dbReference type="ARBA" id="ARBA00022603"/>
    </source>
</evidence>
<evidence type="ECO:0000256" key="5">
    <source>
        <dbReference type="ARBA" id="ARBA00022747"/>
    </source>
</evidence>
<feature type="domain" description="DNA methylase adenine-specific" evidence="7">
    <location>
        <begin position="123"/>
        <end position="395"/>
    </location>
</feature>
<dbReference type="InterPro" id="IPR031303">
    <property type="entry name" value="C5_meth_CS"/>
</dbReference>
<feature type="active site" evidence="6">
    <location>
        <position position="913"/>
    </location>
</feature>
<dbReference type="PROSITE" id="PS00094">
    <property type="entry name" value="C5_MTASE_1"/>
    <property type="match status" value="1"/>
</dbReference>
<keyword evidence="4 6" id="KW-0949">S-adenosyl-L-methionine</keyword>
<evidence type="ECO:0000256" key="4">
    <source>
        <dbReference type="ARBA" id="ARBA00022691"/>
    </source>
</evidence>
<protein>
    <recommendedName>
        <fullName evidence="1">DNA (cytosine-5-)-methyltransferase</fullName>
        <ecNumber evidence="1">2.1.1.37</ecNumber>
    </recommendedName>
</protein>
<name>A0A419DDE7_9BACT</name>
<dbReference type="InterPro" id="IPR003356">
    <property type="entry name" value="DNA_methylase_A-5"/>
</dbReference>
<dbReference type="NCBIfam" id="TIGR00675">
    <property type="entry name" value="dcm"/>
    <property type="match status" value="1"/>
</dbReference>
<comment type="caution">
    <text evidence="8">The sequence shown here is derived from an EMBL/GenBank/DDBJ whole genome shotgun (WGS) entry which is preliminary data.</text>
</comment>
<keyword evidence="2 6" id="KW-0489">Methyltransferase</keyword>
<gene>
    <name evidence="8" type="primary">dcm</name>
    <name evidence="8" type="ORF">C4544_03435</name>
</gene>
<dbReference type="AlphaFoldDB" id="A0A419DDE7"/>
<dbReference type="PROSITE" id="PS51679">
    <property type="entry name" value="SAM_MT_C5"/>
    <property type="match status" value="1"/>
</dbReference>
<dbReference type="InterPro" id="IPR018117">
    <property type="entry name" value="C5_DNA_meth_AS"/>
</dbReference>
<dbReference type="GO" id="GO:0003886">
    <property type="term" value="F:DNA (cytosine-5-)-methyltransferase activity"/>
    <property type="evidence" value="ECO:0007669"/>
    <property type="project" value="UniProtKB-EC"/>
</dbReference>
<dbReference type="EMBL" id="QZJW01000026">
    <property type="protein sequence ID" value="RJO61196.1"/>
    <property type="molecule type" value="Genomic_DNA"/>
</dbReference>
<dbReference type="SUPFAM" id="SSF53335">
    <property type="entry name" value="S-adenosyl-L-methionine-dependent methyltransferases"/>
    <property type="match status" value="3"/>
</dbReference>
<dbReference type="Gene3D" id="3.90.120.10">
    <property type="entry name" value="DNA Methylase, subunit A, domain 2"/>
    <property type="match status" value="1"/>
</dbReference>
<dbReference type="Proteomes" id="UP000285655">
    <property type="component" value="Unassembled WGS sequence"/>
</dbReference>
<dbReference type="GO" id="GO:0003677">
    <property type="term" value="F:DNA binding"/>
    <property type="evidence" value="ECO:0007669"/>
    <property type="project" value="InterPro"/>
</dbReference>
<dbReference type="GO" id="GO:0009307">
    <property type="term" value="P:DNA restriction-modification system"/>
    <property type="evidence" value="ECO:0007669"/>
    <property type="project" value="UniProtKB-KW"/>
</dbReference>
<reference evidence="8 9" key="1">
    <citation type="journal article" date="2017" name="ISME J.">
        <title>Energy and carbon metabolisms in a deep terrestrial subsurface fluid microbial community.</title>
        <authorList>
            <person name="Momper L."/>
            <person name="Jungbluth S.P."/>
            <person name="Lee M.D."/>
            <person name="Amend J.P."/>
        </authorList>
    </citation>
    <scope>NUCLEOTIDE SEQUENCE [LARGE SCALE GENOMIC DNA]</scope>
    <source>
        <strain evidence="8">SURF_29</strain>
    </source>
</reference>
<dbReference type="Pfam" id="PF00145">
    <property type="entry name" value="DNA_methylase"/>
    <property type="match status" value="2"/>
</dbReference>
<dbReference type="PANTHER" id="PTHR10629">
    <property type="entry name" value="CYTOSINE-SPECIFIC METHYLTRANSFERASE"/>
    <property type="match status" value="1"/>
</dbReference>
<sequence>MPETLSKIAPKQRKYYQEKANGLRLLAARELKDGFLASYSEKLAKEIVSKSSLVEYIDTFPDQDSVRTFAFNLLVNDKAIDDLLEGCDPIEISYISSYIGEATYRSFISPTDISRVIDFLAPSKAIGYFFTPPEVAFLMADKIISSTDKDTDILDPSAGYGSLLVASLVVAKNKGVKFSSVTAIEVDAFTSKNLKKILERVVELLEFDTKLNIINENAIGYLADSLNGLFGRPARFQKIIMNPPYGRVKFLKNFLTNKETRTSSALLSHEEQGAKIKTKVEKLTRELDIISRKLGFDSNVREYSKLFVALSLSNLAPNGQMSVITPSTWLGDVESYDLRKLIISNSYLEQILLFPEDSGLFETVNQHTAVSILSKQKKEAFEIISNYNLNAELGRSNKIYYSDIKKNDPQGLKIPKHSSKHDEIVSKIQQHKPIRLIEDLKNLRGEIDLSLNKDLVSNKDTGRRLIRGDHVERYILHPTTKSKRDGFIEESRFGEKFRSLPKFKDSLNFRIVGRQVSYLDKKRRLDFCLIDPDSFVGNSCNYLYFKSDDGQKKPSKKLLSLLGILNSSILEWYFRLYNSNNHVANYEIANFPVCLDSEFIPLIAKSTEFLIGAYKEEPRDESISDIEDFHDALVGVAYDLTPIMIGNIMESIDPKRKGRVVNFAEHIHEGNLPLDFMKSDHWFNHYVSTLSDLDQEIIKHVPQGGNWQDIPEEVPSQRLRQIREMSKERGVVRTTYYGRLRPDQPSYTVATYYNRPGNGTNIHPWEDRTISSREAARLQSFPDSYIFFGSEGGIRTQIGNAVPPLLAYSLGRHIRSRYGLGTCVDAFAGAGGLSCGLELAGWKVIAANDNDKHASITYRANRPTEKTPSSDDKKTFFVEGDINNKKIWEELLSGIKKKLGNKELDLLVGGPPCQGFSHAGFRRENDIRNDLASIYLKLAIKLSPKTFILENVEGLLTYNSGQVVRDIIKALTDIGYHVEAPWVLNAEQFGTPQMRRRVLIVANRKEIVPNMPNLFRKCAGRRSGKVVEQLHLAPPVTAGEALIDLPPLKKRRFLKGINEINKLYSRWLKGLISTERFLESRSKTKESP</sequence>
<evidence type="ECO:0000259" key="7">
    <source>
        <dbReference type="Pfam" id="PF02384"/>
    </source>
</evidence>
<dbReference type="GO" id="GO:0032259">
    <property type="term" value="P:methylation"/>
    <property type="evidence" value="ECO:0007669"/>
    <property type="project" value="UniProtKB-KW"/>
</dbReference>
<dbReference type="InterPro" id="IPR001525">
    <property type="entry name" value="C5_MeTfrase"/>
</dbReference>
<dbReference type="PANTHER" id="PTHR10629:SF52">
    <property type="entry name" value="DNA (CYTOSINE-5)-METHYLTRANSFERASE 1"/>
    <property type="match status" value="1"/>
</dbReference>
<evidence type="ECO:0000256" key="1">
    <source>
        <dbReference type="ARBA" id="ARBA00011975"/>
    </source>
</evidence>
<evidence type="ECO:0000313" key="8">
    <source>
        <dbReference type="EMBL" id="RJO61196.1"/>
    </source>
</evidence>
<dbReference type="Gene3D" id="3.40.50.150">
    <property type="entry name" value="Vaccinia Virus protein VP39"/>
    <property type="match status" value="2"/>
</dbReference>
<dbReference type="InterPro" id="IPR002052">
    <property type="entry name" value="DNA_methylase_N6_adenine_CS"/>
</dbReference>
<dbReference type="PRINTS" id="PR00507">
    <property type="entry name" value="N12N6MTFRASE"/>
</dbReference>
<dbReference type="InterPro" id="IPR050390">
    <property type="entry name" value="C5-Methyltransferase"/>
</dbReference>
<keyword evidence="3 6" id="KW-0808">Transferase</keyword>
<evidence type="ECO:0000256" key="6">
    <source>
        <dbReference type="PROSITE-ProRule" id="PRU01016"/>
    </source>
</evidence>
<dbReference type="Pfam" id="PF02384">
    <property type="entry name" value="N6_Mtase"/>
    <property type="match status" value="1"/>
</dbReference>
<evidence type="ECO:0000256" key="3">
    <source>
        <dbReference type="ARBA" id="ARBA00022679"/>
    </source>
</evidence>
<dbReference type="GO" id="GO:0044027">
    <property type="term" value="P:negative regulation of gene expression via chromosomal CpG island methylation"/>
    <property type="evidence" value="ECO:0007669"/>
    <property type="project" value="TreeGrafter"/>
</dbReference>
<dbReference type="PROSITE" id="PS00092">
    <property type="entry name" value="N6_MTASE"/>
    <property type="match status" value="1"/>
</dbReference>
<accession>A0A419DDE7</accession>